<keyword evidence="2 7" id="KW-0808">Transferase</keyword>
<dbReference type="InterPro" id="IPR018483">
    <property type="entry name" value="Carb_kinase_FGGY_CS"/>
</dbReference>
<feature type="domain" description="Carbohydrate kinase FGGY N-terminal" evidence="8">
    <location>
        <begin position="29"/>
        <end position="267"/>
    </location>
</feature>
<dbReference type="EMBL" id="BOMV01000077">
    <property type="protein sequence ID" value="GIE99888.1"/>
    <property type="molecule type" value="Genomic_DNA"/>
</dbReference>
<comment type="caution">
    <text evidence="10">The sequence shown here is derived from an EMBL/GenBank/DDBJ whole genome shotgun (WGS) entry which is preliminary data.</text>
</comment>
<dbReference type="Pfam" id="PF00370">
    <property type="entry name" value="FGGY_N"/>
    <property type="match status" value="1"/>
</dbReference>
<dbReference type="InterPro" id="IPR043129">
    <property type="entry name" value="ATPase_NBD"/>
</dbReference>
<accession>A0A919K7E5</accession>
<evidence type="ECO:0000256" key="3">
    <source>
        <dbReference type="ARBA" id="ARBA00022741"/>
    </source>
</evidence>
<dbReference type="PANTHER" id="PTHR10196">
    <property type="entry name" value="SUGAR KINASE"/>
    <property type="match status" value="1"/>
</dbReference>
<reference evidence="10" key="1">
    <citation type="submission" date="2021-01" db="EMBL/GenBank/DDBJ databases">
        <title>Whole genome shotgun sequence of Actinoplanes rishiriensis NBRC 108556.</title>
        <authorList>
            <person name="Komaki H."/>
            <person name="Tamura T."/>
        </authorList>
    </citation>
    <scope>NUCLEOTIDE SEQUENCE</scope>
    <source>
        <strain evidence="10">NBRC 108556</strain>
    </source>
</reference>
<keyword evidence="4 7" id="KW-0418">Kinase</keyword>
<dbReference type="Pfam" id="PF02782">
    <property type="entry name" value="FGGY_C"/>
    <property type="match status" value="1"/>
</dbReference>
<dbReference type="GO" id="GO:0004370">
    <property type="term" value="F:glycerol kinase activity"/>
    <property type="evidence" value="ECO:0007669"/>
    <property type="project" value="TreeGrafter"/>
</dbReference>
<evidence type="ECO:0000259" key="9">
    <source>
        <dbReference type="Pfam" id="PF02782"/>
    </source>
</evidence>
<dbReference type="AlphaFoldDB" id="A0A919K7E5"/>
<keyword evidence="11" id="KW-1185">Reference proteome</keyword>
<dbReference type="PANTHER" id="PTHR10196:SF69">
    <property type="entry name" value="GLYCEROL KINASE"/>
    <property type="match status" value="1"/>
</dbReference>
<dbReference type="SUPFAM" id="SSF53067">
    <property type="entry name" value="Actin-like ATPase domain"/>
    <property type="match status" value="2"/>
</dbReference>
<dbReference type="InterPro" id="IPR018484">
    <property type="entry name" value="FGGY_N"/>
</dbReference>
<evidence type="ECO:0000256" key="5">
    <source>
        <dbReference type="ARBA" id="ARBA00022840"/>
    </source>
</evidence>
<evidence type="ECO:0000256" key="2">
    <source>
        <dbReference type="ARBA" id="ARBA00022679"/>
    </source>
</evidence>
<evidence type="ECO:0000313" key="10">
    <source>
        <dbReference type="EMBL" id="GIE99888.1"/>
    </source>
</evidence>
<gene>
    <name evidence="10" type="ORF">Ari01nite_73530</name>
</gene>
<keyword evidence="3" id="KW-0547">Nucleotide-binding</keyword>
<feature type="domain" description="Carbohydrate kinase FGGY C-terminal" evidence="9">
    <location>
        <begin position="277"/>
        <end position="456"/>
    </location>
</feature>
<sequence length="511" mass="52624">MDAPCYVLFIQHRIIFHRGGSSMSSIDLVLAIDQGTTNTKAALVDAAGRIRALGSAPVGVSTPRPGWVEQDAGRIWRSVLEAAAACLAGLPATGRLAGVALSTQRESVVAWRAGTGEPVGPVIGWQDRRTAAWCAEAIDDAGRAAVLKRTGLRVDAMFSAPKMRWVLDHLPAGDVRVGTVDAWLIRQLTAGGEHLCEAGNASRTLLYDVTTLAWSPELLALFGIPAQALPQPLASDAGFGRCRGAAPIPDGVPIVAVLADSHAALYGHGCVRPGMAKATYGTGTSVMTPVPGLPPSTAPVPTTLAWLIGGVPAYALEGNILSSGATLTWTAGLLTGGDVGALVRLAETVPDSGGVTLVPAFAGLGAPHWDRSAQAVFAGMTTGTGPAHVARAAVDAVAHQVCDIVEAIGPLRTFRADGGATSAALVMQCQADLLGRQVDVSAVAEVSALGVAKLAWQALGHPATWTAGADVVYTGTLGDIDRAERRARWAGEVARARFTPAFTPAFAPPER</sequence>
<dbReference type="InterPro" id="IPR000577">
    <property type="entry name" value="Carb_kinase_FGGY"/>
</dbReference>
<evidence type="ECO:0000256" key="4">
    <source>
        <dbReference type="ARBA" id="ARBA00022777"/>
    </source>
</evidence>
<protein>
    <recommendedName>
        <fullName evidence="6">ATP:glycerol 3-phosphotransferase</fullName>
    </recommendedName>
</protein>
<keyword evidence="5" id="KW-0067">ATP-binding</keyword>
<proteinExistence type="inferred from homology"/>
<comment type="similarity">
    <text evidence="1 7">Belongs to the FGGY kinase family.</text>
</comment>
<dbReference type="GO" id="GO:0005524">
    <property type="term" value="F:ATP binding"/>
    <property type="evidence" value="ECO:0007669"/>
    <property type="project" value="UniProtKB-KW"/>
</dbReference>
<dbReference type="InterPro" id="IPR018485">
    <property type="entry name" value="FGGY_C"/>
</dbReference>
<dbReference type="PROSITE" id="PS00933">
    <property type="entry name" value="FGGY_KINASES_1"/>
    <property type="match status" value="1"/>
</dbReference>
<dbReference type="Gene3D" id="3.30.420.40">
    <property type="match status" value="2"/>
</dbReference>
<evidence type="ECO:0000256" key="7">
    <source>
        <dbReference type="RuleBase" id="RU003733"/>
    </source>
</evidence>
<dbReference type="PROSITE" id="PS00445">
    <property type="entry name" value="FGGY_KINASES_2"/>
    <property type="match status" value="1"/>
</dbReference>
<dbReference type="PIRSF" id="PIRSF000538">
    <property type="entry name" value="GlpK"/>
    <property type="match status" value="1"/>
</dbReference>
<name>A0A919K7E5_9ACTN</name>
<dbReference type="GO" id="GO:0019563">
    <property type="term" value="P:glycerol catabolic process"/>
    <property type="evidence" value="ECO:0007669"/>
    <property type="project" value="TreeGrafter"/>
</dbReference>
<evidence type="ECO:0000259" key="8">
    <source>
        <dbReference type="Pfam" id="PF00370"/>
    </source>
</evidence>
<dbReference type="Proteomes" id="UP000636960">
    <property type="component" value="Unassembled WGS sequence"/>
</dbReference>
<organism evidence="10 11">
    <name type="scientific">Paractinoplanes rishiriensis</name>
    <dbReference type="NCBI Taxonomy" id="1050105"/>
    <lineage>
        <taxon>Bacteria</taxon>
        <taxon>Bacillati</taxon>
        <taxon>Actinomycetota</taxon>
        <taxon>Actinomycetes</taxon>
        <taxon>Micromonosporales</taxon>
        <taxon>Micromonosporaceae</taxon>
        <taxon>Paractinoplanes</taxon>
    </lineage>
</organism>
<evidence type="ECO:0000256" key="6">
    <source>
        <dbReference type="ARBA" id="ARBA00043149"/>
    </source>
</evidence>
<evidence type="ECO:0000256" key="1">
    <source>
        <dbReference type="ARBA" id="ARBA00009156"/>
    </source>
</evidence>
<dbReference type="GO" id="GO:0005829">
    <property type="term" value="C:cytosol"/>
    <property type="evidence" value="ECO:0007669"/>
    <property type="project" value="TreeGrafter"/>
</dbReference>
<evidence type="ECO:0000313" key="11">
    <source>
        <dbReference type="Proteomes" id="UP000636960"/>
    </source>
</evidence>